<gene>
    <name evidence="5" type="ORF">SAMN02910451_02321</name>
</gene>
<dbReference type="GO" id="GO:0005524">
    <property type="term" value="F:ATP binding"/>
    <property type="evidence" value="ECO:0007669"/>
    <property type="project" value="UniProtKB-KW"/>
</dbReference>
<dbReference type="InterPro" id="IPR003593">
    <property type="entry name" value="AAA+_ATPase"/>
</dbReference>
<name>A0A1G5FBB2_9FIRM</name>
<dbReference type="InterPro" id="IPR015854">
    <property type="entry name" value="ABC_transpr_LolD-like"/>
</dbReference>
<organism evidence="5 6">
    <name type="scientific">Butyrivibrio hungatei</name>
    <dbReference type="NCBI Taxonomy" id="185008"/>
    <lineage>
        <taxon>Bacteria</taxon>
        <taxon>Bacillati</taxon>
        <taxon>Bacillota</taxon>
        <taxon>Clostridia</taxon>
        <taxon>Lachnospirales</taxon>
        <taxon>Lachnospiraceae</taxon>
        <taxon>Butyrivibrio</taxon>
    </lineage>
</organism>
<dbReference type="FunFam" id="3.40.50.300:FF:000032">
    <property type="entry name" value="Export ABC transporter ATP-binding protein"/>
    <property type="match status" value="1"/>
</dbReference>
<evidence type="ECO:0000313" key="5">
    <source>
        <dbReference type="EMBL" id="SCY36190.1"/>
    </source>
</evidence>
<evidence type="ECO:0000256" key="1">
    <source>
        <dbReference type="ARBA" id="ARBA00022448"/>
    </source>
</evidence>
<dbReference type="GO" id="GO:0098796">
    <property type="term" value="C:membrane protein complex"/>
    <property type="evidence" value="ECO:0007669"/>
    <property type="project" value="UniProtKB-ARBA"/>
</dbReference>
<evidence type="ECO:0000256" key="3">
    <source>
        <dbReference type="ARBA" id="ARBA00022840"/>
    </source>
</evidence>
<dbReference type="PROSITE" id="PS50893">
    <property type="entry name" value="ABC_TRANSPORTER_2"/>
    <property type="match status" value="1"/>
</dbReference>
<protein>
    <submittedName>
        <fullName evidence="5">Putative ABC transport system ATP-binding protein</fullName>
    </submittedName>
</protein>
<dbReference type="Pfam" id="PF00005">
    <property type="entry name" value="ABC_tran"/>
    <property type="match status" value="1"/>
</dbReference>
<keyword evidence="3 5" id="KW-0067">ATP-binding</keyword>
<accession>A0A1G5FBB2</accession>
<dbReference type="EMBL" id="FMUR01000014">
    <property type="protein sequence ID" value="SCY36190.1"/>
    <property type="molecule type" value="Genomic_DNA"/>
</dbReference>
<evidence type="ECO:0000313" key="6">
    <source>
        <dbReference type="Proteomes" id="UP000183047"/>
    </source>
</evidence>
<dbReference type="Proteomes" id="UP000183047">
    <property type="component" value="Unassembled WGS sequence"/>
</dbReference>
<dbReference type="InterPro" id="IPR017871">
    <property type="entry name" value="ABC_transporter-like_CS"/>
</dbReference>
<feature type="domain" description="ABC transporter" evidence="4">
    <location>
        <begin position="4"/>
        <end position="231"/>
    </location>
</feature>
<dbReference type="SMART" id="SM00382">
    <property type="entry name" value="AAA"/>
    <property type="match status" value="1"/>
</dbReference>
<dbReference type="RefSeq" id="WP_074462798.1">
    <property type="nucleotide sequence ID" value="NZ_FMUR01000014.1"/>
</dbReference>
<dbReference type="SUPFAM" id="SSF52540">
    <property type="entry name" value="P-loop containing nucleoside triphosphate hydrolases"/>
    <property type="match status" value="1"/>
</dbReference>
<keyword evidence="6" id="KW-1185">Reference proteome</keyword>
<dbReference type="AlphaFoldDB" id="A0A1G5FBB2"/>
<dbReference type="PANTHER" id="PTHR24220">
    <property type="entry name" value="IMPORT ATP-BINDING PROTEIN"/>
    <property type="match status" value="1"/>
</dbReference>
<evidence type="ECO:0000256" key="2">
    <source>
        <dbReference type="ARBA" id="ARBA00022741"/>
    </source>
</evidence>
<dbReference type="InterPro" id="IPR003439">
    <property type="entry name" value="ABC_transporter-like_ATP-bd"/>
</dbReference>
<dbReference type="InterPro" id="IPR027417">
    <property type="entry name" value="P-loop_NTPase"/>
</dbReference>
<dbReference type="GO" id="GO:0022857">
    <property type="term" value="F:transmembrane transporter activity"/>
    <property type="evidence" value="ECO:0007669"/>
    <property type="project" value="UniProtKB-ARBA"/>
</dbReference>
<proteinExistence type="predicted"/>
<dbReference type="Gene3D" id="3.40.50.300">
    <property type="entry name" value="P-loop containing nucleotide triphosphate hydrolases"/>
    <property type="match status" value="1"/>
</dbReference>
<evidence type="ECO:0000259" key="4">
    <source>
        <dbReference type="PROSITE" id="PS50893"/>
    </source>
</evidence>
<dbReference type="PROSITE" id="PS00211">
    <property type="entry name" value="ABC_TRANSPORTER_1"/>
    <property type="match status" value="1"/>
</dbReference>
<dbReference type="OrthoDB" id="9802264at2"/>
<dbReference type="GO" id="GO:0005886">
    <property type="term" value="C:plasma membrane"/>
    <property type="evidence" value="ECO:0007669"/>
    <property type="project" value="TreeGrafter"/>
</dbReference>
<keyword evidence="2" id="KW-0547">Nucleotide-binding</keyword>
<reference evidence="6" key="1">
    <citation type="submission" date="2016-10" db="EMBL/GenBank/DDBJ databases">
        <authorList>
            <person name="Varghese N."/>
            <person name="Submissions S."/>
        </authorList>
    </citation>
    <scope>NUCLEOTIDE SEQUENCE [LARGE SCALE GENOMIC DNA]</scope>
    <source>
        <strain evidence="6">XBD2006</strain>
    </source>
</reference>
<dbReference type="GO" id="GO:0016887">
    <property type="term" value="F:ATP hydrolysis activity"/>
    <property type="evidence" value="ECO:0007669"/>
    <property type="project" value="InterPro"/>
</dbReference>
<sequence length="233" mass="25384">MAALSFSHVVKEYKVGKGKVRALDDATFDIDAGKVTVILGPSGSGKSTTLNLIGGMDRLSSGTITVNGKDISNISEKALTDYRRRKIGFVFQFYNLIPSLNAIENISIVEKMTDDALNPAQMLKDVGLENRAKHFPSELSGGELQRLSIARALCKNPDILLCDEPTGALDSATGRTVLELLVDMARNYNKTVVIVTHNASIALCADKVIHLKDGKIERIEMNDNPLRVGEVNW</sequence>
<dbReference type="PANTHER" id="PTHR24220:SF686">
    <property type="entry name" value="BLL7988 PROTEIN"/>
    <property type="match status" value="1"/>
</dbReference>
<dbReference type="CDD" id="cd03255">
    <property type="entry name" value="ABC_MJ0796_LolCDE_FtsE"/>
    <property type="match status" value="1"/>
</dbReference>
<keyword evidence="1" id="KW-0813">Transport</keyword>
<dbReference type="InterPro" id="IPR017911">
    <property type="entry name" value="MacB-like_ATP-bd"/>
</dbReference>